<evidence type="ECO:0000313" key="1">
    <source>
        <dbReference type="EMBL" id="MCG7946379.1"/>
    </source>
</evidence>
<name>A0A9E4KC29_9GAMM</name>
<dbReference type="Gene3D" id="1.10.287.950">
    <property type="entry name" value="Methyl-accepting chemotaxis protein"/>
    <property type="match status" value="1"/>
</dbReference>
<reference evidence="1" key="1">
    <citation type="journal article" date="2021" name="Proc. Natl. Acad. Sci. U.S.A.">
        <title>Global biogeography of chemosynthetic symbionts reveals both localized and globally distributed symbiont groups. .</title>
        <authorList>
            <person name="Osvatic J.T."/>
            <person name="Wilkins L.G.E."/>
            <person name="Leibrecht L."/>
            <person name="Leray M."/>
            <person name="Zauner S."/>
            <person name="Polzin J."/>
            <person name="Camacho Y."/>
            <person name="Gros O."/>
            <person name="van Gils J.A."/>
            <person name="Eisen J.A."/>
            <person name="Petersen J.M."/>
            <person name="Yuen B."/>
        </authorList>
    </citation>
    <scope>NUCLEOTIDE SEQUENCE</scope>
    <source>
        <strain evidence="1">MAGclacostrist064TRANS</strain>
    </source>
</reference>
<dbReference type="AlphaFoldDB" id="A0A9E4KC29"/>
<feature type="non-terminal residue" evidence="1">
    <location>
        <position position="1"/>
    </location>
</feature>
<dbReference type="Proteomes" id="UP000886667">
    <property type="component" value="Unassembled WGS sequence"/>
</dbReference>
<organism evidence="1 2">
    <name type="scientific">Candidatus Thiodiazotropha taylori</name>
    <dbReference type="NCBI Taxonomy" id="2792791"/>
    <lineage>
        <taxon>Bacteria</taxon>
        <taxon>Pseudomonadati</taxon>
        <taxon>Pseudomonadota</taxon>
        <taxon>Gammaproteobacteria</taxon>
        <taxon>Chromatiales</taxon>
        <taxon>Sedimenticolaceae</taxon>
        <taxon>Candidatus Thiodiazotropha</taxon>
    </lineage>
</organism>
<evidence type="ECO:0000313" key="2">
    <source>
        <dbReference type="Proteomes" id="UP000886667"/>
    </source>
</evidence>
<gene>
    <name evidence="1" type="ORF">JAZ07_08560</name>
</gene>
<dbReference type="EMBL" id="JAEPCM010000281">
    <property type="protein sequence ID" value="MCG7946379.1"/>
    <property type="molecule type" value="Genomic_DNA"/>
</dbReference>
<comment type="caution">
    <text evidence="1">The sequence shown here is derived from an EMBL/GenBank/DDBJ whole genome shotgun (WGS) entry which is preliminary data.</text>
</comment>
<protein>
    <submittedName>
        <fullName evidence="1">Chemotaxis protein</fullName>
    </submittedName>
</protein>
<accession>A0A9E4KC29</accession>
<proteinExistence type="predicted"/>
<dbReference type="SUPFAM" id="SSF58104">
    <property type="entry name" value="Methyl-accepting chemotaxis protein (MCP) signaling domain"/>
    <property type="match status" value="1"/>
</dbReference>
<sequence length="63" mass="7037">MNHHIATASEQQSSVAEEINQNIVKINQVADSTSEGAHRSVQATEEMAEAIERLDNLVMQFKR</sequence>